<dbReference type="Gene3D" id="1.25.40.10">
    <property type="entry name" value="Tetratricopeptide repeat domain"/>
    <property type="match status" value="1"/>
</dbReference>
<dbReference type="PANTHER" id="PTHR46082">
    <property type="entry name" value="ATP/GTP-BINDING PROTEIN-RELATED"/>
    <property type="match status" value="1"/>
</dbReference>
<dbReference type="GeneID" id="69013803"/>
<dbReference type="PROSITE" id="PS50005">
    <property type="entry name" value="TPR"/>
    <property type="match status" value="1"/>
</dbReference>
<dbReference type="InterPro" id="IPR053137">
    <property type="entry name" value="NLR-like"/>
</dbReference>
<sequence>MSEKTWLRLHEESQRLLEYDRALYSTWNVTLRHIQLQNQQAAELFRLWAYFDNHDLWFELLHAGGQNKEPIWLHGLTEDKLSFAAAMRVICAYGLAEPYAHGHEGLASESRGYSMHTCVHAWTAHVLNAISSPELANVAIRCITSHAHRRTEAEFWLVQRRLLPHVDRLIATIDRDVEFRPSVCKVFHSLGELYSDQDRLDDANTMYERALQGLEKAVGLHHKDTLAIINSLGLLYSKRGQQEVAQAMLERAVQGIEKLKGPDHPHTLTAIYNLGVIYARRGQLEDAKIMYERASEGRKKLLGPDHPETLSPIHSMGLLYH</sequence>
<organism evidence="2 3">
    <name type="scientific">Colletotrichum gloeosporioides</name>
    <name type="common">Anthracnose fungus</name>
    <name type="synonym">Glomerella cingulata</name>
    <dbReference type="NCBI Taxonomy" id="474922"/>
    <lineage>
        <taxon>Eukaryota</taxon>
        <taxon>Fungi</taxon>
        <taxon>Dikarya</taxon>
        <taxon>Ascomycota</taxon>
        <taxon>Pezizomycotina</taxon>
        <taxon>Sordariomycetes</taxon>
        <taxon>Hypocreomycetidae</taxon>
        <taxon>Glomerellales</taxon>
        <taxon>Glomerellaceae</taxon>
        <taxon>Colletotrichum</taxon>
        <taxon>Colletotrichum gloeosporioides species complex</taxon>
    </lineage>
</organism>
<dbReference type="Pfam" id="PF13424">
    <property type="entry name" value="TPR_12"/>
    <property type="match status" value="1"/>
</dbReference>
<evidence type="ECO:0008006" key="4">
    <source>
        <dbReference type="Google" id="ProtNLM"/>
    </source>
</evidence>
<reference evidence="2" key="1">
    <citation type="journal article" date="2020" name="Phytopathology">
        <title>Genome sequence and comparative analysis of Colletotrichum gloeosporioides isolated from Liriodendron leaves.</title>
        <authorList>
            <person name="Fu F.F."/>
            <person name="Hao Z."/>
            <person name="Wang P."/>
            <person name="Lu Y."/>
            <person name="Xue L.J."/>
            <person name="Wei G."/>
            <person name="Tian Y."/>
            <person name="Baishi H."/>
            <person name="Xu H."/>
            <person name="Shi J."/>
            <person name="Cheng T."/>
            <person name="Wang G."/>
            <person name="Yi Y."/>
            <person name="Chen J."/>
        </authorList>
    </citation>
    <scope>NUCLEOTIDE SEQUENCE</scope>
    <source>
        <strain evidence="2">Lc1</strain>
    </source>
</reference>
<name>A0A8H4CVW2_COLGL</name>
<dbReference type="RefSeq" id="XP_045269906.1">
    <property type="nucleotide sequence ID" value="XM_045406654.1"/>
</dbReference>
<dbReference type="InterPro" id="IPR011990">
    <property type="entry name" value="TPR-like_helical_dom_sf"/>
</dbReference>
<dbReference type="EMBL" id="WVTB01000010">
    <property type="protein sequence ID" value="KAF3810747.1"/>
    <property type="molecule type" value="Genomic_DNA"/>
</dbReference>
<keyword evidence="3" id="KW-1185">Reference proteome</keyword>
<dbReference type="PANTHER" id="PTHR46082:SF6">
    <property type="entry name" value="AAA+ ATPASE DOMAIN-CONTAINING PROTEIN-RELATED"/>
    <property type="match status" value="1"/>
</dbReference>
<accession>A0A8H4CVW2</accession>
<comment type="caution">
    <text evidence="2">The sequence shown here is derived from an EMBL/GenBank/DDBJ whole genome shotgun (WGS) entry which is preliminary data.</text>
</comment>
<reference evidence="2" key="2">
    <citation type="submission" date="2020-03" db="EMBL/GenBank/DDBJ databases">
        <authorList>
            <person name="Fu F.-F."/>
            <person name="Chen J."/>
        </authorList>
    </citation>
    <scope>NUCLEOTIDE SEQUENCE</scope>
    <source>
        <strain evidence="2">Lc1</strain>
    </source>
</reference>
<protein>
    <recommendedName>
        <fullName evidence="4">Kinesin light chain</fullName>
    </recommendedName>
</protein>
<feature type="repeat" description="TPR" evidence="1">
    <location>
        <begin position="184"/>
        <end position="217"/>
    </location>
</feature>
<dbReference type="InterPro" id="IPR019734">
    <property type="entry name" value="TPR_rpt"/>
</dbReference>
<dbReference type="AlphaFoldDB" id="A0A8H4CVW2"/>
<proteinExistence type="predicted"/>
<dbReference type="Pfam" id="PF13374">
    <property type="entry name" value="TPR_10"/>
    <property type="match status" value="1"/>
</dbReference>
<dbReference type="SUPFAM" id="SSF48452">
    <property type="entry name" value="TPR-like"/>
    <property type="match status" value="1"/>
</dbReference>
<evidence type="ECO:0000256" key="1">
    <source>
        <dbReference type="PROSITE-ProRule" id="PRU00339"/>
    </source>
</evidence>
<evidence type="ECO:0000313" key="3">
    <source>
        <dbReference type="Proteomes" id="UP000613401"/>
    </source>
</evidence>
<evidence type="ECO:0000313" key="2">
    <source>
        <dbReference type="EMBL" id="KAF3810747.1"/>
    </source>
</evidence>
<dbReference type="Proteomes" id="UP000613401">
    <property type="component" value="Unassembled WGS sequence"/>
</dbReference>
<gene>
    <name evidence="2" type="ORF">GCG54_00006655</name>
</gene>
<keyword evidence="1" id="KW-0802">TPR repeat</keyword>